<name>A0AAX3LX60_9BACL</name>
<dbReference type="RefSeq" id="WP_273612804.1">
    <property type="nucleotide sequence ID" value="NZ_CP117416.1"/>
</dbReference>
<dbReference type="Pfam" id="PF07293">
    <property type="entry name" value="DUF1450"/>
    <property type="match status" value="1"/>
</dbReference>
<sequence length="90" mass="10375">MKTIKYCTKNEKLGTKQVYKALKKEFPDIKQKQKSCLSECKSCRKQPIALVGKKTLICEETPELLYAKLVEMIHASDDKKGKKEKKKAKQ</sequence>
<dbReference type="AlphaFoldDB" id="A0AAX3LX60"/>
<keyword evidence="2" id="KW-1185">Reference proteome</keyword>
<dbReference type="Proteomes" id="UP001220509">
    <property type="component" value="Chromosome"/>
</dbReference>
<gene>
    <name evidence="1" type="ORF">PQ456_13735</name>
</gene>
<dbReference type="EMBL" id="CP117416">
    <property type="protein sequence ID" value="WCT54262.1"/>
    <property type="molecule type" value="Genomic_DNA"/>
</dbReference>
<evidence type="ECO:0000313" key="2">
    <source>
        <dbReference type="Proteomes" id="UP001220509"/>
    </source>
</evidence>
<protein>
    <submittedName>
        <fullName evidence="1">DUF1450 domain-containing protein</fullName>
    </submittedName>
</protein>
<proteinExistence type="predicted"/>
<dbReference type="InterPro" id="IPR009910">
    <property type="entry name" value="DUF1450"/>
</dbReference>
<reference evidence="1 2" key="1">
    <citation type="submission" date="2023-02" db="EMBL/GenBank/DDBJ databases">
        <title>Genome sequence of Paenibacillus kyungheensis KACC 18744.</title>
        <authorList>
            <person name="Kim S."/>
            <person name="Heo J."/>
            <person name="Kwon S.-W."/>
        </authorList>
    </citation>
    <scope>NUCLEOTIDE SEQUENCE [LARGE SCALE GENOMIC DNA]</scope>
    <source>
        <strain evidence="1 2">KACC 18744</strain>
    </source>
</reference>
<organism evidence="1 2">
    <name type="scientific">Paenibacillus kyungheensis</name>
    <dbReference type="NCBI Taxonomy" id="1452732"/>
    <lineage>
        <taxon>Bacteria</taxon>
        <taxon>Bacillati</taxon>
        <taxon>Bacillota</taxon>
        <taxon>Bacilli</taxon>
        <taxon>Bacillales</taxon>
        <taxon>Paenibacillaceae</taxon>
        <taxon>Paenibacillus</taxon>
    </lineage>
</organism>
<dbReference type="KEGG" id="pka:PQ456_13735"/>
<accession>A0AAX3LX60</accession>
<evidence type="ECO:0000313" key="1">
    <source>
        <dbReference type="EMBL" id="WCT54262.1"/>
    </source>
</evidence>